<protein>
    <recommendedName>
        <fullName evidence="3">Heterokaryon incompatibility domain-containing protein</fullName>
    </recommendedName>
</protein>
<evidence type="ECO:0008006" key="3">
    <source>
        <dbReference type="Google" id="ProtNLM"/>
    </source>
</evidence>
<proteinExistence type="predicted"/>
<evidence type="ECO:0000313" key="2">
    <source>
        <dbReference type="Proteomes" id="UP000019373"/>
    </source>
</evidence>
<dbReference type="OrthoDB" id="4850726at2759"/>
<dbReference type="InterPro" id="IPR052895">
    <property type="entry name" value="HetReg/Transcr_Mod"/>
</dbReference>
<keyword evidence="2" id="KW-1185">Reference proteome</keyword>
<dbReference type="EMBL" id="KE721051">
    <property type="protein sequence ID" value="ERF72761.1"/>
    <property type="molecule type" value="Genomic_DNA"/>
</dbReference>
<accession>U1GLJ6</accession>
<gene>
    <name evidence="1" type="ORF">EPUS_04814</name>
</gene>
<reference evidence="2" key="1">
    <citation type="journal article" date="2014" name="BMC Genomics">
        <title>Genome characteristics reveal the impact of lichenization on lichen-forming fungus Endocarpon pusillum Hedwig (Verrucariales, Ascomycota).</title>
        <authorList>
            <person name="Wang Y.-Y."/>
            <person name="Liu B."/>
            <person name="Zhang X.-Y."/>
            <person name="Zhou Q.-M."/>
            <person name="Zhang T."/>
            <person name="Li H."/>
            <person name="Yu Y.-F."/>
            <person name="Zhang X.-L."/>
            <person name="Hao X.-Y."/>
            <person name="Wang M."/>
            <person name="Wang L."/>
            <person name="Wei J.-C."/>
        </authorList>
    </citation>
    <scope>NUCLEOTIDE SEQUENCE [LARGE SCALE GENOMIC DNA]</scope>
    <source>
        <strain evidence="2">Z07020 / HMAS-L-300199</strain>
    </source>
</reference>
<evidence type="ECO:0000313" key="1">
    <source>
        <dbReference type="EMBL" id="ERF72761.1"/>
    </source>
</evidence>
<dbReference type="PANTHER" id="PTHR24148:SF64">
    <property type="entry name" value="HETEROKARYON INCOMPATIBILITY DOMAIN-CONTAINING PROTEIN"/>
    <property type="match status" value="1"/>
</dbReference>
<dbReference type="Pfam" id="PF26639">
    <property type="entry name" value="Het-6_barrel"/>
    <property type="match status" value="1"/>
</dbReference>
<dbReference type="AlphaFoldDB" id="U1GLJ6"/>
<dbReference type="Proteomes" id="UP000019373">
    <property type="component" value="Unassembled WGS sequence"/>
</dbReference>
<name>U1GLJ6_ENDPU</name>
<dbReference type="eggNOG" id="ENOG502RV94">
    <property type="taxonomic scope" value="Eukaryota"/>
</dbReference>
<dbReference type="RefSeq" id="XP_007801649.1">
    <property type="nucleotide sequence ID" value="XM_007803458.1"/>
</dbReference>
<dbReference type="GeneID" id="19239768"/>
<organism evidence="1 2">
    <name type="scientific">Endocarpon pusillum (strain Z07020 / HMAS-L-300199)</name>
    <name type="common">Lichen-forming fungus</name>
    <dbReference type="NCBI Taxonomy" id="1263415"/>
    <lineage>
        <taxon>Eukaryota</taxon>
        <taxon>Fungi</taxon>
        <taxon>Dikarya</taxon>
        <taxon>Ascomycota</taxon>
        <taxon>Pezizomycotina</taxon>
        <taxon>Eurotiomycetes</taxon>
        <taxon>Chaetothyriomycetidae</taxon>
        <taxon>Verrucariales</taxon>
        <taxon>Verrucariaceae</taxon>
        <taxon>Endocarpon</taxon>
    </lineage>
</organism>
<sequence length="402" mass="46092">MFWGNTKIDWGVVHRFCDKLKDYWHFRMKFNIRTSNIKYLFQRFVEANEKSYHANRFNFLYELHRARELQPTDPRDHIFAFLGHYSLRSKYHPNRELAVFEADYNKSLPQVYIDFAKRALRGGQGDSALIALAVVQHGSLPSHRATENNTGPERSLSIQSKLPSWVADWTIYKGFILAEPISPHKAHGTSRPKMEIDDDKLILRIHGVQVDTLEDCSRVLRDREFHDTREHRGTESSVEYLWRKICQKKDFNLEDKYPNGHTAFFAFSQTLSNGCVQISGERVPSIMILTDSDGAIAPGLLELGEKADRKGGKEEWSRSVNAASKGRRFARTKKGLYVLGPAAMERGDVVCVLFGGKVPFCLRRMGSRHMLVGECYAHGLMKGEAMTMMAKDELVEKVFELV</sequence>
<dbReference type="PANTHER" id="PTHR24148">
    <property type="entry name" value="ANKYRIN REPEAT DOMAIN-CONTAINING PROTEIN 39 HOMOLOG-RELATED"/>
    <property type="match status" value="1"/>
</dbReference>
<dbReference type="HOGENOM" id="CLU_659200_0_0_1"/>